<name>A0A822Z2B7_NELNU</name>
<dbReference type="InterPro" id="IPR024752">
    <property type="entry name" value="Myb/SANT-like_dom"/>
</dbReference>
<protein>
    <recommendedName>
        <fullName evidence="1">Myb/SANT-like domain-containing protein</fullName>
    </recommendedName>
</protein>
<dbReference type="EMBL" id="DUZY01000004">
    <property type="protein sequence ID" value="DAD37609.1"/>
    <property type="molecule type" value="Genomic_DNA"/>
</dbReference>
<keyword evidence="3" id="KW-1185">Reference proteome</keyword>
<dbReference type="InterPro" id="IPR045026">
    <property type="entry name" value="LIMYB"/>
</dbReference>
<dbReference type="PANTHER" id="PTHR47584:SF14">
    <property type="entry name" value="L10-INTERACTING MYB DOMAIN-CONTAINING PROTEIN-LIKE"/>
    <property type="match status" value="1"/>
</dbReference>
<dbReference type="PANTHER" id="PTHR47584">
    <property type="match status" value="1"/>
</dbReference>
<feature type="domain" description="Myb/SANT-like" evidence="1">
    <location>
        <begin position="35"/>
        <end position="82"/>
    </location>
</feature>
<gene>
    <name evidence="2" type="ORF">HUJ06_008250</name>
</gene>
<evidence type="ECO:0000313" key="2">
    <source>
        <dbReference type="EMBL" id="DAD37609.1"/>
    </source>
</evidence>
<reference evidence="2 3" key="1">
    <citation type="journal article" date="2020" name="Mol. Biol. Evol.">
        <title>Distinct Expression and Methylation Patterns for Genes with Different Fates following a Single Whole-Genome Duplication in Flowering Plants.</title>
        <authorList>
            <person name="Shi T."/>
            <person name="Rahmani R.S."/>
            <person name="Gugger P.F."/>
            <person name="Wang M."/>
            <person name="Li H."/>
            <person name="Zhang Y."/>
            <person name="Li Z."/>
            <person name="Wang Q."/>
            <person name="Van de Peer Y."/>
            <person name="Marchal K."/>
            <person name="Chen J."/>
        </authorList>
    </citation>
    <scope>NUCLEOTIDE SEQUENCE [LARGE SCALE GENOMIC DNA]</scope>
    <source>
        <tissue evidence="2">Leaf</tissue>
    </source>
</reference>
<evidence type="ECO:0000313" key="3">
    <source>
        <dbReference type="Proteomes" id="UP000607653"/>
    </source>
</evidence>
<organism evidence="2 3">
    <name type="scientific">Nelumbo nucifera</name>
    <name type="common">Sacred lotus</name>
    <dbReference type="NCBI Taxonomy" id="4432"/>
    <lineage>
        <taxon>Eukaryota</taxon>
        <taxon>Viridiplantae</taxon>
        <taxon>Streptophyta</taxon>
        <taxon>Embryophyta</taxon>
        <taxon>Tracheophyta</taxon>
        <taxon>Spermatophyta</taxon>
        <taxon>Magnoliopsida</taxon>
        <taxon>Proteales</taxon>
        <taxon>Nelumbonaceae</taxon>
        <taxon>Nelumbo</taxon>
    </lineage>
</organism>
<accession>A0A822Z2B7</accession>
<comment type="caution">
    <text evidence="2">The sequence shown here is derived from an EMBL/GenBank/DDBJ whole genome shotgun (WGS) entry which is preliminary data.</text>
</comment>
<evidence type="ECO:0000259" key="1">
    <source>
        <dbReference type="Pfam" id="PF12776"/>
    </source>
</evidence>
<dbReference type="Pfam" id="PF12776">
    <property type="entry name" value="Myb_DNA-bind_3"/>
    <property type="match status" value="1"/>
</dbReference>
<proteinExistence type="predicted"/>
<dbReference type="AlphaFoldDB" id="A0A822Z2B7"/>
<dbReference type="Proteomes" id="UP000607653">
    <property type="component" value="Unassembled WGS sequence"/>
</dbReference>
<sequence>MLYLIVFTPPTRILQKYMAIQVDKMQEEISNEFATWCEAEEMTFIDLMVEQVKAHNRPTLTFNLEGWKNIVEKFNQMHHKSYS</sequence>